<proteinExistence type="predicted"/>
<feature type="repeat" description="NHL" evidence="2">
    <location>
        <begin position="296"/>
        <end position="339"/>
    </location>
</feature>
<feature type="region of interest" description="Disordered" evidence="3">
    <location>
        <begin position="823"/>
        <end position="846"/>
    </location>
</feature>
<dbReference type="Gene3D" id="2.60.40.10">
    <property type="entry name" value="Immunoglobulins"/>
    <property type="match status" value="2"/>
</dbReference>
<dbReference type="InterPro" id="IPR036116">
    <property type="entry name" value="FN3_sf"/>
</dbReference>
<feature type="repeat" description="NHL" evidence="2">
    <location>
        <begin position="398"/>
        <end position="441"/>
    </location>
</feature>
<dbReference type="InterPro" id="IPR013783">
    <property type="entry name" value="Ig-like_fold"/>
</dbReference>
<dbReference type="Gene3D" id="2.120.10.30">
    <property type="entry name" value="TolB, C-terminal domain"/>
    <property type="match status" value="7"/>
</dbReference>
<feature type="domain" description="SLH" evidence="5">
    <location>
        <begin position="1133"/>
        <end position="1192"/>
    </location>
</feature>
<feature type="compositionally biased region" description="Low complexity" evidence="3">
    <location>
        <begin position="823"/>
        <end position="840"/>
    </location>
</feature>
<dbReference type="Pfam" id="PF01436">
    <property type="entry name" value="NHL"/>
    <property type="match status" value="12"/>
</dbReference>
<dbReference type="SMART" id="SM00060">
    <property type="entry name" value="FN3"/>
    <property type="match status" value="2"/>
</dbReference>
<dbReference type="Pfam" id="PF00395">
    <property type="entry name" value="SLH"/>
    <property type="match status" value="3"/>
</dbReference>
<feature type="domain" description="Fibronectin type-III" evidence="4">
    <location>
        <begin position="641"/>
        <end position="730"/>
    </location>
</feature>
<dbReference type="SUPFAM" id="SSF49265">
    <property type="entry name" value="Fibronectin type III"/>
    <property type="match status" value="1"/>
</dbReference>
<evidence type="ECO:0000259" key="5">
    <source>
        <dbReference type="PROSITE" id="PS51272"/>
    </source>
</evidence>
<sequence length="1258" mass="132400">MNRGYVKHFSRKLWIWSIIISMVVLPVSGVSAQAENWSQYAKLGITMNDKLGSFNLPVSVSVYGSNSVYVADSNNHRIQRLNVSTGEWSEWKKIGGGAGSGFGEFNTPSGVAVDGSGNVYVADTNNHRIQKLDASTNTWSSWSKADGSSGSGLGEFKSPRGVDVDPNGNVYVADTDNHRIQKLDVSTNTWSEWKKSGGGSGTNLGQFNFPRGVTVDGGGNVYVADSRNNRIQKLDFSTVPTGEWKLVGGTLGSGVGQFKNLSDVTLDTSGNIYVADTGNHRIQMLDVSTNSWSEWKKSGGGPGSELGEFRNPYGVAVNESGEVYAADSENHRIQKLDGTAGNWSNWGYVGAVAGDGLGEFAGVTGVATDDEGNVYAADYNNHRIQKQDALTGTWSAWGKIGGGSGIGLGEFENPTGVAVDSNGNVYAADRYNHRIQRLDVGTGMWSQWGKAGGGQGSGPGEFEYPGSVAVDNDGNVYVADTNNFRIQKLEASTGTWRTVGGGIGRSAIGEFNYPFGVAVDRNKNIYVSDTDNHRIQKLDISKGEWEEVGNGEGSGLGEFYEPHGLTVDANGDIYVADLGNHRIQKLDITNGVWSEWSKSGGAEGSSLGEFSSPTGVAIDRSEKIYVADFGNNRIQKWVYAAPSAPINAAATAGNGEATISFAVPSTDGGSVITGYTVTANPGGLTAIGSGSPIKMTGLTNGQSYTFTVIASNRSGDSPSSVATNAVTPMTYPDEPTGVTATAGNGEATVSFIAPSSDGGSAITGYTVTSNPGGVTANGTGSPIKVTGLTNDTAYTFTVIAINEVGNSAASTASVAVIPQSAPINNGGGSSPSQPAPSTAPEAGPSGSFVLINGKSQNLGSAKVTKVDSQTVTTITVDQKKLESLLAAEAHSAVVTIQSKANSDVIIAELNGQIIHELESRQAVLELQTDKAIYRLPALQIDIGAIADQFGKSIALENIRFQIEIAVPKEPLKWTHDESAGGKIAFVVPQLDFSVRAIYLNESINVSEFDAYVERSIAIPAGVDASKMTTGVVIEADGTLRHVPTKIVVRDGVSYAKVSSLTNSVYSLIWHPLAFKDAEGHWAKQAVNDLGSRLIVKGDANGMFNPNQEVTRAEFAAILIRALGLQPKVQGTSFVDVAPNSWFAGDLGTASHYRLISGFGDGTMRPNDKMTREQAMTLLARAMLLTKLKEKTSPAAGQALDAFTDKGAVSSWAKEGIIDSLSYGLVTGRNGNELAPDAFITRAEVAVLVQKLLSKSDLI</sequence>
<dbReference type="PANTHER" id="PTHR24104">
    <property type="entry name" value="E3 UBIQUITIN-PROTEIN LIGASE NHLRC1-RELATED"/>
    <property type="match status" value="1"/>
</dbReference>
<dbReference type="RefSeq" id="WP_099519623.1">
    <property type="nucleotide sequence ID" value="NZ_CP016808.1"/>
</dbReference>
<evidence type="ECO:0000256" key="1">
    <source>
        <dbReference type="ARBA" id="ARBA00022737"/>
    </source>
</evidence>
<dbReference type="PROSITE" id="PS50853">
    <property type="entry name" value="FN3"/>
    <property type="match status" value="2"/>
</dbReference>
<feature type="repeat" description="NHL" evidence="2">
    <location>
        <begin position="597"/>
        <end position="636"/>
    </location>
</feature>
<protein>
    <submittedName>
        <fullName evidence="6">Uncharacterized protein</fullName>
    </submittedName>
</protein>
<feature type="repeat" description="NHL" evidence="2">
    <location>
        <begin position="147"/>
        <end position="186"/>
    </location>
</feature>
<feature type="domain" description="SLH" evidence="5">
    <location>
        <begin position="1199"/>
        <end position="1258"/>
    </location>
</feature>
<feature type="repeat" description="NHL" evidence="2">
    <location>
        <begin position="347"/>
        <end position="390"/>
    </location>
</feature>
<dbReference type="CDD" id="cd00063">
    <property type="entry name" value="FN3"/>
    <property type="match status" value="2"/>
</dbReference>
<accession>A0A1B2DLA5</accession>
<feature type="domain" description="Fibronectin type-III" evidence="4">
    <location>
        <begin position="731"/>
        <end position="820"/>
    </location>
</feature>
<dbReference type="InterPro" id="IPR050952">
    <property type="entry name" value="TRIM-NHL_E3_ligases"/>
</dbReference>
<organism evidence="6">
    <name type="scientific">Paenibacillus sp. BIHB 4019</name>
    <dbReference type="NCBI Taxonomy" id="1870819"/>
    <lineage>
        <taxon>Bacteria</taxon>
        <taxon>Bacillati</taxon>
        <taxon>Bacillota</taxon>
        <taxon>Bacilli</taxon>
        <taxon>Bacillales</taxon>
        <taxon>Paenibacillaceae</taxon>
        <taxon>Paenibacillus</taxon>
    </lineage>
</organism>
<feature type="repeat" description="NHL" evidence="2">
    <location>
        <begin position="456"/>
        <end position="492"/>
    </location>
</feature>
<dbReference type="Pfam" id="PF00041">
    <property type="entry name" value="fn3"/>
    <property type="match status" value="2"/>
</dbReference>
<dbReference type="AlphaFoldDB" id="A0A1B2DLA5"/>
<feature type="repeat" description="NHL" evidence="2">
    <location>
        <begin position="553"/>
        <end position="589"/>
    </location>
</feature>
<dbReference type="InterPro" id="IPR003961">
    <property type="entry name" value="FN3_dom"/>
</dbReference>
<feature type="repeat" description="NHL" evidence="2">
    <location>
        <begin position="245"/>
        <end position="288"/>
    </location>
</feature>
<feature type="region of interest" description="Disordered" evidence="3">
    <location>
        <begin position="139"/>
        <end position="160"/>
    </location>
</feature>
<evidence type="ECO:0000256" key="3">
    <source>
        <dbReference type="SAM" id="MobiDB-lite"/>
    </source>
</evidence>
<feature type="domain" description="SLH" evidence="5">
    <location>
        <begin position="1069"/>
        <end position="1132"/>
    </location>
</feature>
<dbReference type="GO" id="GO:0008270">
    <property type="term" value="F:zinc ion binding"/>
    <property type="evidence" value="ECO:0007669"/>
    <property type="project" value="UniProtKB-KW"/>
</dbReference>
<dbReference type="SUPFAM" id="SSF101898">
    <property type="entry name" value="NHL repeat"/>
    <property type="match status" value="2"/>
</dbReference>
<dbReference type="EMBL" id="CP016808">
    <property type="protein sequence ID" value="ANY68485.1"/>
    <property type="molecule type" value="Genomic_DNA"/>
</dbReference>
<dbReference type="Gene3D" id="2.40.10.500">
    <property type="match status" value="1"/>
</dbReference>
<dbReference type="InterPro" id="IPR011042">
    <property type="entry name" value="6-blade_b-propeller_TolB-like"/>
</dbReference>
<dbReference type="InterPro" id="IPR001119">
    <property type="entry name" value="SLH_dom"/>
</dbReference>
<evidence type="ECO:0000259" key="4">
    <source>
        <dbReference type="PROSITE" id="PS50853"/>
    </source>
</evidence>
<feature type="repeat" description="NHL" evidence="2">
    <location>
        <begin position="52"/>
        <end position="84"/>
    </location>
</feature>
<keyword evidence="1" id="KW-0677">Repeat</keyword>
<gene>
    <name evidence="6" type="ORF">BBD42_19905</name>
</gene>
<evidence type="ECO:0000256" key="2">
    <source>
        <dbReference type="PROSITE-ProRule" id="PRU00504"/>
    </source>
</evidence>
<dbReference type="PANTHER" id="PTHR24104:SF25">
    <property type="entry name" value="PROTEIN LIN-41"/>
    <property type="match status" value="1"/>
</dbReference>
<feature type="repeat" description="NHL" evidence="2">
    <location>
        <begin position="509"/>
        <end position="541"/>
    </location>
</feature>
<feature type="repeat" description="NHL" evidence="2">
    <location>
        <begin position="92"/>
        <end position="135"/>
    </location>
</feature>
<evidence type="ECO:0000313" key="6">
    <source>
        <dbReference type="EMBL" id="ANY68485.1"/>
    </source>
</evidence>
<reference evidence="6" key="1">
    <citation type="submission" date="2016-08" db="EMBL/GenBank/DDBJ databases">
        <title>Complete Genome Seqeunce of Paenibacillus sp. BIHB 4019 from tea rhizoplane.</title>
        <authorList>
            <person name="Thakur R."/>
            <person name="Swarnkar M.K."/>
            <person name="Gulati A."/>
        </authorList>
    </citation>
    <scope>NUCLEOTIDE SEQUENCE [LARGE SCALE GENOMIC DNA]</scope>
    <source>
        <strain evidence="6">BIHB4019</strain>
    </source>
</reference>
<dbReference type="PROSITE" id="PS51125">
    <property type="entry name" value="NHL"/>
    <property type="match status" value="12"/>
</dbReference>
<name>A0A1B2DLA5_9BACL</name>
<dbReference type="InterPro" id="IPR001258">
    <property type="entry name" value="NHL_repeat"/>
</dbReference>
<feature type="repeat" description="NHL" evidence="2">
    <location>
        <begin position="194"/>
        <end position="237"/>
    </location>
</feature>
<dbReference type="PROSITE" id="PS51272">
    <property type="entry name" value="SLH"/>
    <property type="match status" value="3"/>
</dbReference>